<reference evidence="2 3" key="1">
    <citation type="submission" date="2017-09" db="EMBL/GenBank/DDBJ databases">
        <title>The diverse metabolic capabilities of V. boronicumulans make it an excellent choice for continued studies on novel biodegradation.</title>
        <authorList>
            <person name="Sun S."/>
        </authorList>
    </citation>
    <scope>NUCLEOTIDE SEQUENCE [LARGE SCALE GENOMIC DNA]</scope>
    <source>
        <strain evidence="2 3">J1</strain>
    </source>
</reference>
<evidence type="ECO:0000313" key="2">
    <source>
        <dbReference type="EMBL" id="ATA53125.1"/>
    </source>
</evidence>
<gene>
    <name evidence="2" type="ORF">CKY39_07805</name>
</gene>
<protein>
    <submittedName>
        <fullName evidence="2">Uncharacterized protein</fullName>
    </submittedName>
</protein>
<accession>A0A250DFH3</accession>
<name>A0A250DFH3_9BURK</name>
<dbReference type="Proteomes" id="UP000217154">
    <property type="component" value="Chromosome"/>
</dbReference>
<sequence>MPMPALRRLLSISAIASAVREITPNEAANLAAKEQLSTLTPPEVEPTRVDSDDDDTAHGGKTRQ</sequence>
<dbReference type="EMBL" id="CP023284">
    <property type="protein sequence ID" value="ATA53125.1"/>
    <property type="molecule type" value="Genomic_DNA"/>
</dbReference>
<dbReference type="AlphaFoldDB" id="A0A250DFH3"/>
<evidence type="ECO:0000313" key="3">
    <source>
        <dbReference type="Proteomes" id="UP000217154"/>
    </source>
</evidence>
<proteinExistence type="predicted"/>
<feature type="region of interest" description="Disordered" evidence="1">
    <location>
        <begin position="33"/>
        <end position="64"/>
    </location>
</feature>
<organism evidence="2 3">
    <name type="scientific">Variovorax boronicumulans</name>
    <dbReference type="NCBI Taxonomy" id="436515"/>
    <lineage>
        <taxon>Bacteria</taxon>
        <taxon>Pseudomonadati</taxon>
        <taxon>Pseudomonadota</taxon>
        <taxon>Betaproteobacteria</taxon>
        <taxon>Burkholderiales</taxon>
        <taxon>Comamonadaceae</taxon>
        <taxon>Variovorax</taxon>
    </lineage>
</organism>
<evidence type="ECO:0000256" key="1">
    <source>
        <dbReference type="SAM" id="MobiDB-lite"/>
    </source>
</evidence>
<dbReference type="KEGG" id="vbo:CKY39_07805"/>